<protein>
    <submittedName>
        <fullName evidence="2">Uncharacterized protein</fullName>
    </submittedName>
</protein>
<accession>A0A7W8DQA1</accession>
<evidence type="ECO:0000256" key="1">
    <source>
        <dbReference type="SAM" id="Phobius"/>
    </source>
</evidence>
<evidence type="ECO:0000313" key="2">
    <source>
        <dbReference type="EMBL" id="MBB5038132.1"/>
    </source>
</evidence>
<keyword evidence="1" id="KW-1133">Transmembrane helix</keyword>
<keyword evidence="3" id="KW-1185">Reference proteome</keyword>
<keyword evidence="1" id="KW-0472">Membrane</keyword>
<feature type="transmembrane region" description="Helical" evidence="1">
    <location>
        <begin position="12"/>
        <end position="37"/>
    </location>
</feature>
<comment type="caution">
    <text evidence="2">The sequence shown here is derived from an EMBL/GenBank/DDBJ whole genome shotgun (WGS) entry which is preliminary data.</text>
</comment>
<organism evidence="2 3">
    <name type="scientific">Prosthecobacter dejongeii</name>
    <dbReference type="NCBI Taxonomy" id="48465"/>
    <lineage>
        <taxon>Bacteria</taxon>
        <taxon>Pseudomonadati</taxon>
        <taxon>Verrucomicrobiota</taxon>
        <taxon>Verrucomicrobiia</taxon>
        <taxon>Verrucomicrobiales</taxon>
        <taxon>Verrucomicrobiaceae</taxon>
        <taxon>Prosthecobacter</taxon>
    </lineage>
</organism>
<gene>
    <name evidence="2" type="ORF">HNQ64_002390</name>
</gene>
<dbReference type="AlphaFoldDB" id="A0A7W8DQA1"/>
<evidence type="ECO:0000313" key="3">
    <source>
        <dbReference type="Proteomes" id="UP000534294"/>
    </source>
</evidence>
<sequence length="255" mass="27714">MSDTPASTTQGRVIRAALIIFPFGTVILGIASFGIWWTKKVKVEERGYKYALALRRDLTEAGLQRHVDILKDVMAQPDSQKIPAVAAYLESSMGAENMGYQVRRVRFQKESLELANVDVELTGKTRFREVVLLLVPYGDPARLNAEVHSIALLMSLAHAITGEAGSQTLRLAVVPVGAEKGAIERFVSAARGKDERFMQVLVAGAPSEETIKALNEAFRVQETGTVITALPETVDTPTTLAAAQALKARLLKAVE</sequence>
<name>A0A7W8DQA1_9BACT</name>
<dbReference type="Proteomes" id="UP000534294">
    <property type="component" value="Unassembled WGS sequence"/>
</dbReference>
<reference evidence="2 3" key="1">
    <citation type="submission" date="2020-08" db="EMBL/GenBank/DDBJ databases">
        <title>Genomic Encyclopedia of Type Strains, Phase IV (KMG-IV): sequencing the most valuable type-strain genomes for metagenomic binning, comparative biology and taxonomic classification.</title>
        <authorList>
            <person name="Goeker M."/>
        </authorList>
    </citation>
    <scope>NUCLEOTIDE SEQUENCE [LARGE SCALE GENOMIC DNA]</scope>
    <source>
        <strain evidence="2 3">DSM 12251</strain>
    </source>
</reference>
<dbReference type="EMBL" id="JACHIF010000004">
    <property type="protein sequence ID" value="MBB5038132.1"/>
    <property type="molecule type" value="Genomic_DNA"/>
</dbReference>
<dbReference type="RefSeq" id="WP_184208659.1">
    <property type="nucleotide sequence ID" value="NZ_JACHIF010000004.1"/>
</dbReference>
<proteinExistence type="predicted"/>
<keyword evidence="1" id="KW-0812">Transmembrane</keyword>